<dbReference type="InterPro" id="IPR019826">
    <property type="entry name" value="Carboxylesterase_B_AS"/>
</dbReference>
<feature type="signal peptide" evidence="3">
    <location>
        <begin position="1"/>
        <end position="20"/>
    </location>
</feature>
<dbReference type="InterPro" id="IPR002018">
    <property type="entry name" value="CarbesteraseB"/>
</dbReference>
<comment type="similarity">
    <text evidence="1 3">Belongs to the type-B carboxylesterase/lipase family.</text>
</comment>
<dbReference type="PANTHER" id="PTHR43918:SF4">
    <property type="entry name" value="CARBOXYLIC ESTER HYDROLASE"/>
    <property type="match status" value="1"/>
</dbReference>
<dbReference type="InterPro" id="IPR050654">
    <property type="entry name" value="AChE-related_enzymes"/>
</dbReference>
<evidence type="ECO:0000256" key="1">
    <source>
        <dbReference type="ARBA" id="ARBA00005964"/>
    </source>
</evidence>
<keyword evidence="3" id="KW-0732">Signal</keyword>
<evidence type="ECO:0000313" key="5">
    <source>
        <dbReference type="EMBL" id="RDW69814.1"/>
    </source>
</evidence>
<dbReference type="Proteomes" id="UP000256645">
    <property type="component" value="Unassembled WGS sequence"/>
</dbReference>
<gene>
    <name evidence="5" type="ORF">BP6252_08834</name>
</gene>
<dbReference type="Pfam" id="PF00135">
    <property type="entry name" value="COesterase"/>
    <property type="match status" value="1"/>
</dbReference>
<feature type="domain" description="Carboxylesterase type B" evidence="4">
    <location>
        <begin position="29"/>
        <end position="530"/>
    </location>
</feature>
<comment type="caution">
    <text evidence="5">The sequence shown here is derived from an EMBL/GenBank/DDBJ whole genome shotgun (WGS) entry which is preliminary data.</text>
</comment>
<name>A0A3D8R7K7_9HELO</name>
<dbReference type="SUPFAM" id="SSF53474">
    <property type="entry name" value="alpha/beta-Hydrolases"/>
    <property type="match status" value="1"/>
</dbReference>
<dbReference type="InterPro" id="IPR019819">
    <property type="entry name" value="Carboxylesterase_B_CS"/>
</dbReference>
<dbReference type="EMBL" id="PDLM01000009">
    <property type="protein sequence ID" value="RDW69814.1"/>
    <property type="molecule type" value="Genomic_DNA"/>
</dbReference>
<evidence type="ECO:0000256" key="2">
    <source>
        <dbReference type="ARBA" id="ARBA00022801"/>
    </source>
</evidence>
<feature type="chain" id="PRO_5017497587" description="Carboxylic ester hydrolase" evidence="3">
    <location>
        <begin position="21"/>
        <end position="569"/>
    </location>
</feature>
<dbReference type="OrthoDB" id="408631at2759"/>
<dbReference type="GO" id="GO:0052689">
    <property type="term" value="F:carboxylic ester hydrolase activity"/>
    <property type="evidence" value="ECO:0007669"/>
    <property type="project" value="TreeGrafter"/>
</dbReference>
<evidence type="ECO:0000313" key="6">
    <source>
        <dbReference type="Proteomes" id="UP000256645"/>
    </source>
</evidence>
<keyword evidence="6" id="KW-1185">Reference proteome</keyword>
<dbReference type="PROSITE" id="PS00122">
    <property type="entry name" value="CARBOXYLESTERASE_B_1"/>
    <property type="match status" value="1"/>
</dbReference>
<protein>
    <recommendedName>
        <fullName evidence="3">Carboxylic ester hydrolase</fullName>
        <ecNumber evidence="3">3.1.1.-</ecNumber>
    </recommendedName>
</protein>
<organism evidence="5 6">
    <name type="scientific">Coleophoma cylindrospora</name>
    <dbReference type="NCBI Taxonomy" id="1849047"/>
    <lineage>
        <taxon>Eukaryota</taxon>
        <taxon>Fungi</taxon>
        <taxon>Dikarya</taxon>
        <taxon>Ascomycota</taxon>
        <taxon>Pezizomycotina</taxon>
        <taxon>Leotiomycetes</taxon>
        <taxon>Helotiales</taxon>
        <taxon>Dermateaceae</taxon>
        <taxon>Coleophoma</taxon>
    </lineage>
</organism>
<dbReference type="AlphaFoldDB" id="A0A3D8R7K7"/>
<evidence type="ECO:0000259" key="4">
    <source>
        <dbReference type="Pfam" id="PF00135"/>
    </source>
</evidence>
<proteinExistence type="inferred from homology"/>
<evidence type="ECO:0000256" key="3">
    <source>
        <dbReference type="RuleBase" id="RU361235"/>
    </source>
</evidence>
<dbReference type="EC" id="3.1.1.-" evidence="3"/>
<dbReference type="PROSITE" id="PS00941">
    <property type="entry name" value="CARBOXYLESTERASE_B_2"/>
    <property type="match status" value="1"/>
</dbReference>
<dbReference type="PANTHER" id="PTHR43918">
    <property type="entry name" value="ACETYLCHOLINESTERASE"/>
    <property type="match status" value="1"/>
</dbReference>
<accession>A0A3D8R7K7</accession>
<dbReference type="STRING" id="1849047.A0A3D8R7K7"/>
<dbReference type="Gene3D" id="3.40.50.1820">
    <property type="entry name" value="alpha/beta hydrolase"/>
    <property type="match status" value="1"/>
</dbReference>
<reference evidence="5 6" key="1">
    <citation type="journal article" date="2018" name="IMA Fungus">
        <title>IMA Genome-F 9: Draft genome sequence of Annulohypoxylon stygium, Aspergillus mulundensis, Berkeleyomyces basicola (syn. Thielaviopsis basicola), Ceratocystis smalleyi, two Cercospora beticola strains, Coleophoma cylindrospora, Fusarium fracticaudum, Phialophora cf. hyalina, and Morchella septimelata.</title>
        <authorList>
            <person name="Wingfield B.D."/>
            <person name="Bills G.F."/>
            <person name="Dong Y."/>
            <person name="Huang W."/>
            <person name="Nel W.J."/>
            <person name="Swalarsk-Parry B.S."/>
            <person name="Vaghefi N."/>
            <person name="Wilken P.M."/>
            <person name="An Z."/>
            <person name="de Beer Z.W."/>
            <person name="De Vos L."/>
            <person name="Chen L."/>
            <person name="Duong T.A."/>
            <person name="Gao Y."/>
            <person name="Hammerbacher A."/>
            <person name="Kikkert J.R."/>
            <person name="Li Y."/>
            <person name="Li H."/>
            <person name="Li K."/>
            <person name="Li Q."/>
            <person name="Liu X."/>
            <person name="Ma X."/>
            <person name="Naidoo K."/>
            <person name="Pethybridge S.J."/>
            <person name="Sun J."/>
            <person name="Steenkamp E.T."/>
            <person name="van der Nest M.A."/>
            <person name="van Wyk S."/>
            <person name="Wingfield M.J."/>
            <person name="Xiong C."/>
            <person name="Yue Q."/>
            <person name="Zhang X."/>
        </authorList>
    </citation>
    <scope>NUCLEOTIDE SEQUENCE [LARGE SCALE GENOMIC DNA]</scope>
    <source>
        <strain evidence="5 6">BP6252</strain>
    </source>
</reference>
<keyword evidence="2 3" id="KW-0378">Hydrolase</keyword>
<sequence>MVHLARLAAILGSAATIVLASDVSLYNSSLVVALKNGSYLGQQNAYYNQDEFLGIPYAQPPVGNLRFRAPVSLNTTWNYTKPATNYSPICVGYGSDSNFYTSSEDCLTINIVRPTGVVANQSLPVVLWLYGGGFYEGGTVDPRYNLSRIVQKGVEAEKPIIAISINYRLSAFGFLWSHEVKVNGTGNVGLRDQRLAMHWIQENIAAFGGDPAKVTLWGESAGGIAIGRHLIAYGGRDDQLFRGAIMESGGPLERWPYAVPNSDEYSEELYKNLTDSTGCTNASIPLECLRSLPFAKLNAALNITDTWIAGTGLGPWVSVIDNDFLVDYASTQIDDGRFVKVPILYGTNTDEGTAIGPSGVNTDAEFAAAVAQGGPDNVTIQMVESLYPNVDALGIPLGYNMTVSDYETYGTQWKRIAAFFGDAVEHYPRRTVTQTWAKNNLTAYSYRFNVKPYGLSNVIGVTHFQEVAWVFNNIYGAGYSTDPFGDNDAAYTTVSTLMSRMWVSFVHDMNPNGHGLPGYPVWPQYNATSGEIGHNYVFDANVTSYVEADDWRIPGMAFIAENARSQWKH</sequence>
<dbReference type="InterPro" id="IPR029058">
    <property type="entry name" value="AB_hydrolase_fold"/>
</dbReference>